<organism evidence="1 2">
    <name type="scientific">Stieleria varia</name>
    <dbReference type="NCBI Taxonomy" id="2528005"/>
    <lineage>
        <taxon>Bacteria</taxon>
        <taxon>Pseudomonadati</taxon>
        <taxon>Planctomycetota</taxon>
        <taxon>Planctomycetia</taxon>
        <taxon>Pirellulales</taxon>
        <taxon>Pirellulaceae</taxon>
        <taxon>Stieleria</taxon>
    </lineage>
</organism>
<dbReference type="OrthoDB" id="73314at2"/>
<dbReference type="InterPro" id="IPR010667">
    <property type="entry name" value="Phage_T4_Gp19"/>
</dbReference>
<comment type="caution">
    <text evidence="1">The sequence shown here is derived from an EMBL/GenBank/DDBJ whole genome shotgun (WGS) entry which is preliminary data.</text>
</comment>
<reference evidence="1 2" key="1">
    <citation type="submission" date="2019-02" db="EMBL/GenBank/DDBJ databases">
        <title>Deep-cultivation of Planctomycetes and their phenomic and genomic characterization uncovers novel biology.</title>
        <authorList>
            <person name="Wiegand S."/>
            <person name="Jogler M."/>
            <person name="Boedeker C."/>
            <person name="Pinto D."/>
            <person name="Vollmers J."/>
            <person name="Rivas-Marin E."/>
            <person name="Kohn T."/>
            <person name="Peeters S.H."/>
            <person name="Heuer A."/>
            <person name="Rast P."/>
            <person name="Oberbeckmann S."/>
            <person name="Bunk B."/>
            <person name="Jeske O."/>
            <person name="Meyerdierks A."/>
            <person name="Storesund J.E."/>
            <person name="Kallscheuer N."/>
            <person name="Luecker S."/>
            <person name="Lage O.M."/>
            <person name="Pohl T."/>
            <person name="Merkel B.J."/>
            <person name="Hornburger P."/>
            <person name="Mueller R.-W."/>
            <person name="Bruemmer F."/>
            <person name="Labrenz M."/>
            <person name="Spormann A.M."/>
            <person name="Op Den Camp H."/>
            <person name="Overmann J."/>
            <person name="Amann R."/>
            <person name="Jetten M.S.M."/>
            <person name="Mascher T."/>
            <person name="Medema M.H."/>
            <person name="Devos D.P."/>
            <person name="Kaster A.-K."/>
            <person name="Ovreas L."/>
            <person name="Rohde M."/>
            <person name="Galperin M.Y."/>
            <person name="Jogler C."/>
        </authorList>
    </citation>
    <scope>NUCLEOTIDE SEQUENCE [LARGE SCALE GENOMIC DNA]</scope>
    <source>
        <strain evidence="1 2">Pla52n</strain>
    </source>
</reference>
<accession>A0A5C5ZXM2</accession>
<evidence type="ECO:0000313" key="1">
    <source>
        <dbReference type="EMBL" id="TWT91738.1"/>
    </source>
</evidence>
<sequence>MSDPFTGYRFFVTLDATDVYLPPEQAATVPILTKAGFQEVGGLGGQLEVMAYGEGGVNDCTHQLPVRHSWSRITLKRGVTTDMSMWLWYQAGLYQSLGARRDGAITLLAENGTPAMQWLFRGGLAVKWDGPTFNAAQSAVAIESMEIAHEGILQVPLTTSR</sequence>
<dbReference type="Proteomes" id="UP000320176">
    <property type="component" value="Unassembled WGS sequence"/>
</dbReference>
<dbReference type="NCBIfam" id="TIGR02241">
    <property type="entry name" value="conserved hypothetical phage tail region protein"/>
    <property type="match status" value="1"/>
</dbReference>
<dbReference type="InterPro" id="IPR011747">
    <property type="entry name" value="CHP02241"/>
</dbReference>
<gene>
    <name evidence="1" type="ORF">Pla52n_64880</name>
</gene>
<name>A0A5C5ZXM2_9BACT</name>
<dbReference type="EMBL" id="SJPN01000014">
    <property type="protein sequence ID" value="TWT91738.1"/>
    <property type="molecule type" value="Genomic_DNA"/>
</dbReference>
<dbReference type="Pfam" id="PF06841">
    <property type="entry name" value="Phage_T4_gp19"/>
    <property type="match status" value="1"/>
</dbReference>
<keyword evidence="2" id="KW-1185">Reference proteome</keyword>
<dbReference type="GO" id="GO:0005198">
    <property type="term" value="F:structural molecule activity"/>
    <property type="evidence" value="ECO:0007669"/>
    <property type="project" value="InterPro"/>
</dbReference>
<dbReference type="PANTHER" id="PTHR38009">
    <property type="entry name" value="CONSERVED HYPOTHETICAL PHAGE TAIL PROTEIN"/>
    <property type="match status" value="1"/>
</dbReference>
<protein>
    <submittedName>
        <fullName evidence="1">T4-like virus tail tube protein gp19</fullName>
    </submittedName>
</protein>
<evidence type="ECO:0000313" key="2">
    <source>
        <dbReference type="Proteomes" id="UP000320176"/>
    </source>
</evidence>
<dbReference type="RefSeq" id="WP_146523393.1">
    <property type="nucleotide sequence ID" value="NZ_CP151726.1"/>
</dbReference>
<dbReference type="AlphaFoldDB" id="A0A5C5ZXM2"/>
<proteinExistence type="predicted"/>
<dbReference type="PANTHER" id="PTHR38009:SF1">
    <property type="entry name" value="CONSERVED HYPOTHETICAL PHAGE TAIL PROTEIN"/>
    <property type="match status" value="1"/>
</dbReference>